<reference evidence="6 7" key="1">
    <citation type="submission" date="2016-10" db="EMBL/GenBank/DDBJ databases">
        <authorList>
            <person name="de Groot N.N."/>
        </authorList>
    </citation>
    <scope>NUCLEOTIDE SEQUENCE [LARGE SCALE GENOMIC DNA]</scope>
    <source>
        <strain evidence="6 7">S5-249</strain>
    </source>
</reference>
<evidence type="ECO:0000259" key="5">
    <source>
        <dbReference type="Pfam" id="PF01103"/>
    </source>
</evidence>
<dbReference type="RefSeq" id="WP_093310651.1">
    <property type="nucleotide sequence ID" value="NZ_FOZG01000001.1"/>
</dbReference>
<dbReference type="OrthoDB" id="9769707at2"/>
<evidence type="ECO:0000256" key="2">
    <source>
        <dbReference type="ARBA" id="ARBA00022452"/>
    </source>
</evidence>
<keyword evidence="3" id="KW-0472">Membrane</keyword>
<sequence>MGVFDGRLGSALVAAVALVPLTSAAAFRAQLEQPAAAEVDPFDDPVFQQSLPPLDATAPVAPAPLPATPPVDPALAEPLPPLATFDATPPATPAQSAGAGETPKIPYRTEVTGLKDIGLDDEYRALSALAKDKRADNAAQVGARADEDVKLIGRLLRSQGYYDGVATAKIAPIDQEGVIRVTLTATPGARYSLGKIAITGAEPEPTKLAYDALALSEGAPIVAAEIEGAEARVALRLPEQGFPFAEVGERDILLDDATHRGDYTLPLTSGPKARFGGLRTEGDPVFGLDHLAIFPRFKAGDLYDSRQTDDLRQALIGTSLFSTIAVEPVRTGTLNPDGTEQVDLLVRQTKGPWRSLAASAGYGTGEGATVTGSWTHRNLFPPEGALTVAATAGTLQQNVSVLFRRSNAGQRDRSFTAGASVARQRFAAYDAETVQLNAALARQSTPIWQKRWTWSVGTELVATREDRFATATQARNNSTYFIVAVPAQLGFDSSDSLLDPTRGFRVTGRISPEAQKRSGGGFDGYARLLLEGSTYYPVMDNLVIAGRARVGSIMGASRDSIAPSRRLYAGGGGSVRGFGFQELGPKDINDDPIGGRSLTEFALEARYRFGNYGIVPFIDAGRVGEGSTPSISDMRYGVGIGGRYYTNFGPLRVDVAMPIDRQPGESKIALYLSIGQAF</sequence>
<dbReference type="Gene3D" id="3.10.20.310">
    <property type="entry name" value="membrane protein fhac"/>
    <property type="match status" value="1"/>
</dbReference>
<protein>
    <submittedName>
        <fullName evidence="6">Autotransporter secretion outer membrane protein TamA</fullName>
    </submittedName>
</protein>
<organism evidence="6 7">
    <name type="scientific">Sphingomonas jatrophae</name>
    <dbReference type="NCBI Taxonomy" id="1166337"/>
    <lineage>
        <taxon>Bacteria</taxon>
        <taxon>Pseudomonadati</taxon>
        <taxon>Pseudomonadota</taxon>
        <taxon>Alphaproteobacteria</taxon>
        <taxon>Sphingomonadales</taxon>
        <taxon>Sphingomonadaceae</taxon>
        <taxon>Sphingomonas</taxon>
    </lineage>
</organism>
<feature type="chain" id="PRO_5011734083" evidence="4">
    <location>
        <begin position="26"/>
        <end position="678"/>
    </location>
</feature>
<dbReference type="Gene3D" id="2.40.160.50">
    <property type="entry name" value="membrane protein fhac: a member of the omp85/tpsb transporter family"/>
    <property type="match status" value="1"/>
</dbReference>
<dbReference type="AlphaFoldDB" id="A0A1I6JQ14"/>
<dbReference type="STRING" id="1166337.SAMN05192580_0658"/>
<evidence type="ECO:0000256" key="4">
    <source>
        <dbReference type="SAM" id="SignalP"/>
    </source>
</evidence>
<dbReference type="Proteomes" id="UP000198824">
    <property type="component" value="Unassembled WGS sequence"/>
</dbReference>
<comment type="subcellular location">
    <subcellularLocation>
        <location evidence="1">Membrane</location>
    </subcellularLocation>
</comment>
<evidence type="ECO:0000256" key="3">
    <source>
        <dbReference type="ARBA" id="ARBA00023136"/>
    </source>
</evidence>
<feature type="domain" description="Bacterial surface antigen (D15)" evidence="5">
    <location>
        <begin position="386"/>
        <end position="678"/>
    </location>
</feature>
<proteinExistence type="predicted"/>
<keyword evidence="4" id="KW-0732">Signal</keyword>
<accession>A0A1I6JQ14</accession>
<dbReference type="PANTHER" id="PTHR12815">
    <property type="entry name" value="SORTING AND ASSEMBLY MACHINERY SAMM50 PROTEIN FAMILY MEMBER"/>
    <property type="match status" value="1"/>
</dbReference>
<dbReference type="Pfam" id="PF01103">
    <property type="entry name" value="Omp85"/>
    <property type="match status" value="1"/>
</dbReference>
<keyword evidence="7" id="KW-1185">Reference proteome</keyword>
<gene>
    <name evidence="6" type="ORF">SAMN05192580_0658</name>
</gene>
<dbReference type="InterPro" id="IPR039910">
    <property type="entry name" value="D15-like"/>
</dbReference>
<feature type="signal peptide" evidence="4">
    <location>
        <begin position="1"/>
        <end position="25"/>
    </location>
</feature>
<dbReference type="InterPro" id="IPR000184">
    <property type="entry name" value="Bac_surfAg_D15"/>
</dbReference>
<dbReference type="EMBL" id="FOZG01000001">
    <property type="protein sequence ID" value="SFR81047.1"/>
    <property type="molecule type" value="Genomic_DNA"/>
</dbReference>
<dbReference type="PANTHER" id="PTHR12815:SF42">
    <property type="entry name" value="BACTERIAL SURFACE ANTIGEN (D15) DOMAIN-CONTAINING PROTEIN"/>
    <property type="match status" value="1"/>
</dbReference>
<keyword evidence="2" id="KW-1134">Transmembrane beta strand</keyword>
<evidence type="ECO:0000313" key="6">
    <source>
        <dbReference type="EMBL" id="SFR81047.1"/>
    </source>
</evidence>
<evidence type="ECO:0000256" key="1">
    <source>
        <dbReference type="ARBA" id="ARBA00004370"/>
    </source>
</evidence>
<dbReference type="GO" id="GO:0019867">
    <property type="term" value="C:outer membrane"/>
    <property type="evidence" value="ECO:0007669"/>
    <property type="project" value="InterPro"/>
</dbReference>
<keyword evidence="2" id="KW-0812">Transmembrane</keyword>
<evidence type="ECO:0000313" key="7">
    <source>
        <dbReference type="Proteomes" id="UP000198824"/>
    </source>
</evidence>
<name>A0A1I6JQ14_9SPHN</name>